<dbReference type="PROSITE" id="PS00012">
    <property type="entry name" value="PHOSPHOPANTETHEINE"/>
    <property type="match status" value="2"/>
</dbReference>
<dbReference type="InterPro" id="IPR016035">
    <property type="entry name" value="Acyl_Trfase/lysoPLipase"/>
</dbReference>
<evidence type="ECO:0000256" key="7">
    <source>
        <dbReference type="ARBA" id="ARBA00023268"/>
    </source>
</evidence>
<dbReference type="Pfam" id="PF00109">
    <property type="entry name" value="ketoacyl-synt"/>
    <property type="match status" value="1"/>
</dbReference>
<dbReference type="SUPFAM" id="SSF55048">
    <property type="entry name" value="Probable ACP-binding domain of malonyl-CoA ACP transacylase"/>
    <property type="match status" value="1"/>
</dbReference>
<feature type="domain" description="PKS/mFAS DH" evidence="13">
    <location>
        <begin position="1910"/>
        <end position="2186"/>
    </location>
</feature>
<evidence type="ECO:0000256" key="3">
    <source>
        <dbReference type="ARBA" id="ARBA00022553"/>
    </source>
</evidence>
<dbReference type="PROSITE" id="PS50075">
    <property type="entry name" value="CARRIER"/>
    <property type="match status" value="2"/>
</dbReference>
<dbReference type="EMBL" id="JBHXIJ010000273">
    <property type="protein sequence ID" value="MFD5102668.1"/>
    <property type="molecule type" value="Genomic_DNA"/>
</dbReference>
<feature type="region of interest" description="N-terminal hotdog fold" evidence="9">
    <location>
        <begin position="191"/>
        <end position="317"/>
    </location>
</feature>
<keyword evidence="15" id="KW-1185">Reference proteome</keyword>
<dbReference type="SMART" id="SM01294">
    <property type="entry name" value="PKS_PP_betabranch"/>
    <property type="match status" value="1"/>
</dbReference>
<dbReference type="InterPro" id="IPR042104">
    <property type="entry name" value="PKS_dehydratase_sf"/>
</dbReference>
<dbReference type="InterPro" id="IPR049900">
    <property type="entry name" value="PKS_mFAS_DH"/>
</dbReference>
<dbReference type="CDD" id="cd08956">
    <property type="entry name" value="KR_3_FAS_SDR_x"/>
    <property type="match status" value="2"/>
</dbReference>
<dbReference type="PANTHER" id="PTHR43775">
    <property type="entry name" value="FATTY ACID SYNTHASE"/>
    <property type="match status" value="1"/>
</dbReference>
<dbReference type="Gene3D" id="3.40.50.720">
    <property type="entry name" value="NAD(P)-binding Rossmann-like Domain"/>
    <property type="match status" value="2"/>
</dbReference>
<dbReference type="SMART" id="SM00827">
    <property type="entry name" value="PKS_AT"/>
    <property type="match status" value="1"/>
</dbReference>
<keyword evidence="6" id="KW-0045">Antibiotic biosynthesis</keyword>
<comment type="caution">
    <text evidence="14">The sequence shown here is derived from an EMBL/GenBank/DDBJ whole genome shotgun (WGS) entry which is preliminary data.</text>
</comment>
<dbReference type="Pfam" id="PF22336">
    <property type="entry name" value="RhiE-like_linker"/>
    <property type="match status" value="1"/>
</dbReference>
<organism evidence="14 15">
    <name type="scientific">Streptomyces albidochromogenes</name>
    <dbReference type="NCBI Taxonomy" id="329524"/>
    <lineage>
        <taxon>Bacteria</taxon>
        <taxon>Bacillati</taxon>
        <taxon>Actinomycetota</taxon>
        <taxon>Actinomycetes</taxon>
        <taxon>Kitasatosporales</taxon>
        <taxon>Streptomycetaceae</taxon>
        <taxon>Streptomyces</taxon>
    </lineage>
</organism>
<dbReference type="InterPro" id="IPR014043">
    <property type="entry name" value="Acyl_transferase_dom"/>
</dbReference>
<evidence type="ECO:0000256" key="10">
    <source>
        <dbReference type="SAM" id="MobiDB-lite"/>
    </source>
</evidence>
<dbReference type="PANTHER" id="PTHR43775:SF51">
    <property type="entry name" value="INACTIVE PHENOLPHTHIOCEROL SYNTHESIS POLYKETIDE SYNTHASE TYPE I PKS1-RELATED"/>
    <property type="match status" value="1"/>
</dbReference>
<dbReference type="InterPro" id="IPR006162">
    <property type="entry name" value="Ppantetheine_attach_site"/>
</dbReference>
<evidence type="ECO:0000256" key="1">
    <source>
        <dbReference type="ARBA" id="ARBA00004792"/>
    </source>
</evidence>
<dbReference type="SMART" id="SM00823">
    <property type="entry name" value="PKS_PP"/>
    <property type="match status" value="2"/>
</dbReference>
<keyword evidence="7" id="KW-0511">Multifunctional enzyme</keyword>
<feature type="domain" description="Carrier" evidence="11">
    <location>
        <begin position="892"/>
        <end position="970"/>
    </location>
</feature>
<feature type="compositionally biased region" description="Basic and acidic residues" evidence="10">
    <location>
        <begin position="2001"/>
        <end position="2015"/>
    </location>
</feature>
<dbReference type="PROSITE" id="PS00606">
    <property type="entry name" value="KS3_1"/>
    <property type="match status" value="1"/>
</dbReference>
<gene>
    <name evidence="14" type="ORF">ACFWJN_27360</name>
</gene>
<dbReference type="InterPro" id="IPR016039">
    <property type="entry name" value="Thiolase-like"/>
</dbReference>
<dbReference type="Pfam" id="PF08659">
    <property type="entry name" value="KR"/>
    <property type="match status" value="2"/>
</dbReference>
<evidence type="ECO:0000259" key="13">
    <source>
        <dbReference type="PROSITE" id="PS52019"/>
    </source>
</evidence>
<dbReference type="InterPro" id="IPR014030">
    <property type="entry name" value="Ketoacyl_synth_N"/>
</dbReference>
<dbReference type="InterPro" id="IPR050091">
    <property type="entry name" value="PKS_NRPS_Biosynth_Enz"/>
</dbReference>
<dbReference type="InterPro" id="IPR036291">
    <property type="entry name" value="NAD(P)-bd_dom_sf"/>
</dbReference>
<dbReference type="SMART" id="SM00826">
    <property type="entry name" value="PKS_DH"/>
    <property type="match status" value="2"/>
</dbReference>
<keyword evidence="8" id="KW-0012">Acyltransferase</keyword>
<name>A0ABW6FSI4_9ACTN</name>
<evidence type="ECO:0000259" key="11">
    <source>
        <dbReference type="PROSITE" id="PS50075"/>
    </source>
</evidence>
<dbReference type="Gene3D" id="3.30.70.3290">
    <property type="match status" value="1"/>
</dbReference>
<dbReference type="InterPro" id="IPR013968">
    <property type="entry name" value="PKS_KR"/>
</dbReference>
<dbReference type="RefSeq" id="WP_386719917.1">
    <property type="nucleotide sequence ID" value="NZ_JBHXIJ010000273.1"/>
</dbReference>
<dbReference type="Gene3D" id="1.10.1200.10">
    <property type="entry name" value="ACP-like"/>
    <property type="match status" value="2"/>
</dbReference>
<feature type="active site" description="Proton donor; for dehydratase activity" evidence="9">
    <location>
        <position position="2107"/>
    </location>
</feature>
<feature type="domain" description="Ketosynthase family 3 (KS3)" evidence="12">
    <location>
        <begin position="991"/>
        <end position="1417"/>
    </location>
</feature>
<dbReference type="InterPro" id="IPR057326">
    <property type="entry name" value="KR_dom"/>
</dbReference>
<dbReference type="InterPro" id="IPR001227">
    <property type="entry name" value="Ac_transferase_dom_sf"/>
</dbReference>
<dbReference type="InterPro" id="IPR055123">
    <property type="entry name" value="SpnB-like_Rossmann"/>
</dbReference>
<feature type="region of interest" description="C-terminal hotdog fold" evidence="9">
    <location>
        <begin position="328"/>
        <end position="455"/>
    </location>
</feature>
<dbReference type="InterPro" id="IPR018201">
    <property type="entry name" value="Ketoacyl_synth_AS"/>
</dbReference>
<evidence type="ECO:0000256" key="2">
    <source>
        <dbReference type="ARBA" id="ARBA00022450"/>
    </source>
</evidence>
<dbReference type="SMART" id="SM00822">
    <property type="entry name" value="PKS_KR"/>
    <property type="match status" value="2"/>
</dbReference>
<dbReference type="Pfam" id="PF00550">
    <property type="entry name" value="PP-binding"/>
    <property type="match status" value="2"/>
</dbReference>
<dbReference type="InterPro" id="IPR020806">
    <property type="entry name" value="PKS_PP-bd"/>
</dbReference>
<accession>A0ABW6FSI4</accession>
<dbReference type="Gene3D" id="3.40.47.10">
    <property type="match status" value="1"/>
</dbReference>
<keyword evidence="2" id="KW-0596">Phosphopantetheine</keyword>
<feature type="domain" description="PKS/mFAS DH" evidence="13">
    <location>
        <begin position="191"/>
        <end position="455"/>
    </location>
</feature>
<dbReference type="SUPFAM" id="SSF53901">
    <property type="entry name" value="Thiolase-like"/>
    <property type="match status" value="1"/>
</dbReference>
<keyword evidence="3" id="KW-0597">Phosphoprotein</keyword>
<dbReference type="Pfam" id="PF22953">
    <property type="entry name" value="SpnB_Rossmann"/>
    <property type="match status" value="2"/>
</dbReference>
<dbReference type="SUPFAM" id="SSF47336">
    <property type="entry name" value="ACP-like"/>
    <property type="match status" value="2"/>
</dbReference>
<comment type="caution">
    <text evidence="9">Lacks conserved residue(s) required for the propagation of feature annotation.</text>
</comment>
<dbReference type="Pfam" id="PF14765">
    <property type="entry name" value="PS-DH"/>
    <property type="match status" value="2"/>
</dbReference>
<dbReference type="Gene3D" id="3.10.129.110">
    <property type="entry name" value="Polyketide synthase dehydratase"/>
    <property type="match status" value="2"/>
</dbReference>
<feature type="region of interest" description="N-terminal hotdog fold" evidence="9">
    <location>
        <begin position="1910"/>
        <end position="2034"/>
    </location>
</feature>
<evidence type="ECO:0000256" key="8">
    <source>
        <dbReference type="ARBA" id="ARBA00023315"/>
    </source>
</evidence>
<dbReference type="Pfam" id="PF00698">
    <property type="entry name" value="Acyl_transf_1"/>
    <property type="match status" value="2"/>
</dbReference>
<comment type="pathway">
    <text evidence="1">Antibiotic biosynthesis.</text>
</comment>
<dbReference type="InterPro" id="IPR014031">
    <property type="entry name" value="Ketoacyl_synth_C"/>
</dbReference>
<dbReference type="Gene3D" id="3.40.366.10">
    <property type="entry name" value="Malonyl-Coenzyme A Acyl Carrier Protein, domain 2"/>
    <property type="match status" value="2"/>
</dbReference>
<reference evidence="14 15" key="1">
    <citation type="submission" date="2024-09" db="EMBL/GenBank/DDBJ databases">
        <title>The Natural Products Discovery Center: Release of the First 8490 Sequenced Strains for Exploring Actinobacteria Biosynthetic Diversity.</title>
        <authorList>
            <person name="Kalkreuter E."/>
            <person name="Kautsar S.A."/>
            <person name="Yang D."/>
            <person name="Bader C.D."/>
            <person name="Teijaro C.N."/>
            <person name="Fluegel L."/>
            <person name="Davis C.M."/>
            <person name="Simpson J.R."/>
            <person name="Lauterbach L."/>
            <person name="Steele A.D."/>
            <person name="Gui C."/>
            <person name="Meng S."/>
            <person name="Li G."/>
            <person name="Viehrig K."/>
            <person name="Ye F."/>
            <person name="Su P."/>
            <person name="Kiefer A.F."/>
            <person name="Nichols A."/>
            <person name="Cepeda A.J."/>
            <person name="Yan W."/>
            <person name="Fan B."/>
            <person name="Jiang Y."/>
            <person name="Adhikari A."/>
            <person name="Zheng C.-J."/>
            <person name="Schuster L."/>
            <person name="Cowan T.M."/>
            <person name="Smanski M.J."/>
            <person name="Chevrette M.G."/>
            <person name="De Carvalho L.P.S."/>
            <person name="Shen B."/>
        </authorList>
    </citation>
    <scope>NUCLEOTIDE SEQUENCE [LARGE SCALE GENOMIC DNA]</scope>
    <source>
        <strain evidence="14 15">NPDC058348</strain>
    </source>
</reference>
<dbReference type="SUPFAM" id="SSF51735">
    <property type="entry name" value="NAD(P)-binding Rossmann-fold domains"/>
    <property type="match status" value="4"/>
</dbReference>
<dbReference type="PROSITE" id="PS52004">
    <property type="entry name" value="KS3_2"/>
    <property type="match status" value="1"/>
</dbReference>
<dbReference type="InterPro" id="IPR020841">
    <property type="entry name" value="PKS_Beta-ketoAc_synthase_dom"/>
</dbReference>
<feature type="active site" description="Proton acceptor; for dehydratase activity" evidence="9">
    <location>
        <position position="1942"/>
    </location>
</feature>
<evidence type="ECO:0000256" key="5">
    <source>
        <dbReference type="ARBA" id="ARBA00022737"/>
    </source>
</evidence>
<keyword evidence="4" id="KW-0808">Transferase</keyword>
<dbReference type="Pfam" id="PF21089">
    <property type="entry name" value="PKS_DH_N"/>
    <property type="match status" value="2"/>
</dbReference>
<dbReference type="InterPro" id="IPR009081">
    <property type="entry name" value="PP-bd_ACP"/>
</dbReference>
<dbReference type="PROSITE" id="PS52019">
    <property type="entry name" value="PKS_MFAS_DH"/>
    <property type="match status" value="2"/>
</dbReference>
<dbReference type="InterPro" id="IPR016036">
    <property type="entry name" value="Malonyl_transacylase_ACP-bd"/>
</dbReference>
<dbReference type="InterPro" id="IPR049551">
    <property type="entry name" value="PKS_DH_C"/>
</dbReference>
<feature type="domain" description="Carrier" evidence="11">
    <location>
        <begin position="2621"/>
        <end position="2696"/>
    </location>
</feature>
<evidence type="ECO:0000256" key="6">
    <source>
        <dbReference type="ARBA" id="ARBA00023194"/>
    </source>
</evidence>
<evidence type="ECO:0000313" key="14">
    <source>
        <dbReference type="EMBL" id="MFD5102668.1"/>
    </source>
</evidence>
<dbReference type="InterPro" id="IPR036736">
    <property type="entry name" value="ACP-like_sf"/>
</dbReference>
<evidence type="ECO:0000256" key="4">
    <source>
        <dbReference type="ARBA" id="ARBA00022679"/>
    </source>
</evidence>
<evidence type="ECO:0000259" key="12">
    <source>
        <dbReference type="PROSITE" id="PS52004"/>
    </source>
</evidence>
<dbReference type="InterPro" id="IPR054514">
    <property type="entry name" value="RhiE-like_linker"/>
</dbReference>
<dbReference type="InterPro" id="IPR049552">
    <property type="entry name" value="PKS_DH_N"/>
</dbReference>
<dbReference type="SUPFAM" id="SSF52151">
    <property type="entry name" value="FabD/lysophospholipase-like"/>
    <property type="match status" value="2"/>
</dbReference>
<dbReference type="Proteomes" id="UP001598448">
    <property type="component" value="Unassembled WGS sequence"/>
</dbReference>
<evidence type="ECO:0000313" key="15">
    <source>
        <dbReference type="Proteomes" id="UP001598448"/>
    </source>
</evidence>
<dbReference type="CDD" id="cd00833">
    <property type="entry name" value="PKS"/>
    <property type="match status" value="1"/>
</dbReference>
<dbReference type="InterPro" id="IPR020807">
    <property type="entry name" value="PKS_DH"/>
</dbReference>
<feature type="region of interest" description="Disordered" evidence="10">
    <location>
        <begin position="1994"/>
        <end position="2015"/>
    </location>
</feature>
<keyword evidence="5" id="KW-0677">Repeat</keyword>
<feature type="non-terminal residue" evidence="14">
    <location>
        <position position="1"/>
    </location>
</feature>
<sequence length="2802" mass="293503">QCETDGIRARKIPVDYASHTSHVERIEDELALVLEEVRPHPATVPLFSTLHAQWLDTTTMGGTYWYDNLRHQVRFGESVETLVAEDFRVFVEISAHPVVSMAIQDILDTHADTPSVTTGTLRRGEDTTTRFLTSLATLHVRGTPVDWRPAYGDAQPARVELPTYPFQRTRYWLEGTGSTDAGALGLAAEEHPLLGALVELPGSGGVLATSRLSLKTHPWLAPDDGSAPVPGSVLVELAVRAGDHVGAGAVEELTLEAPMVLPERGSIHIRVQVGAPDDSGNARTHNRRTVSIHSRAHESDAWVRNAIGRLTAAPEFAGDFTVRPPQTAEAVDVTGLADGLRKVWRHGDEVYAEVALDGEAAEAAGAFGLHPMLLETVLSAAAFGALGAVREDGKVLLPHTWRRVALYASGAAQLRVRITPQGENAIAVAAADSAGSPVLSIRELSFRAVDTAELGAGRDSARDALFRVEWQPVAVPDTTAGTDWPLLDLTGRTDQDIRTLTGDVLTAVQELLTTDPDDTRLIVLTRDATTNPAQAAVWGLIRTAQNEHPDRIVLVDTDTDTGTGTQSRDLLHTALATGEPQLALHNGQITVPRLTRTTITTTDSPLDPNGTVLITGGTGTLGALTAHHLITHHHITHLHLISRRGPATPGAQNLHRELTALGAHVTISAVDATDADQITTLLNTVDPAHPLTAVIHTAGVLDDATITAQTPRHLDTAYRAKTDAAHVLHEATKHHNLAAFVLFSSAAGTLGNPGQANYAAANAALDAYAHHLRTQGTPATSLAWGYWSDVSGMTAHLDKAALQRHRRDGMLGLPAETGMALLDAGLRSPEPALVTARLDLAGLRARSVTEPVPLLLRSLVRPLRRAAAQAASSDQGGGNALGRQLAGLSAAERERTVIDLVRAEAATVLGHSAAGAIDEKRAFKDLGFDSLTAVELRNRIGKRVGLTLPTTLVFDYPTPTVLARKLLTDLVGTQDAAEASGPAGRAADGDEDPIVIVAMGCRFPGGADGPDELWRLVADGADVIGGFPEDRGWDLESLYDPDPERLGTSYARHGAFLDTATGFDAGFFGISPREALAMDPQQRLLLETTWETFERAGIDPTGLGGERVGVFVGVNDRDYTLRLQHNSGELEGYRLTGTSGSVASGRISYTFGLEGPALTVDTACSSSLVALHLAAQSLRSGESTMALAGGVAVMTTPDAFVEFSRQRGLSTDGRCKAFADAADGTGWAEGVALLLVERLSDAQRLGHPVLAVVRGTAVNQDGASNGLTAPNGPSQQRVIRAALDDAGLGGSEVDAVEAHGTGTTLGDPIEAQALIATYGRERDADQPLWLGSLKSNIGHTQGAAGAASVIKMVQAIRHGVLPKTLHVDEPSTKVDWTEGAVELLTESRPWPELDRPRRAAVSSFGVSGTNAHVIIEQAPDAAAGEDPEPRNAPSTSVLPYVLSAKSPVGLGGQAARLAAWLRESGRTAQAPLTDVAYSLATARASLDHRAVVVAADREELLAGLDGLAGGSLPASVVRGGPAAGRTAFLFTGQGSQRTGMGRELYDAYPVYASAFDAACAELDRHLAGAGHVPHPVADVVFAEPGSATAELLHRTVYTQSALFAVQVALFRLVETWGVRPDFVAGHSIGELAAAHVAGVYSLADGAALVAARGRLMQALPEGGAMVAVQATEADVLPLLPADGRAGVAAVNGPSALVISGDEDAVLAVADICKEKGWKTKRLRVSHAFHSARMEPMLDAFRAVAAGLTYEQPRIPVVSTLTGSPVGPDRLGSADYWAEHVRQPVRFADAVRNLRAEGVAQYLEIGPDAVLTAMARETVDALAESGATETAAAEIFVPALRRERSEPGTLLAALAGLHVRGTSADWSAALDGAGATRVDLPTYAFQRERFWAEMAAGATDMAALGLASAEHPLLGAVVELPDDKGVLATSRLSLKSHPWLAEHAKSGTVLVPGTALVELAVRAGDQIDAGVLEELVLESPMVLPERGGVEVRVQVGAPDDGTDGRRPVSIHSRTDGSDEWVRHAAGSLTAARQPVSATLTVWPPAGAEPVDTDGFYERQAAAGHEFGPLFQGLRAVWRRGEELFAEVALPDDAVGEAAAFGLHPALLDAALHTTSFGAVADTDAGHVLLPFAWNGVALHATGAARLRVRIAPQGADTVTVEAADATGAPVATVDGLTFRAVDTSQLAVGTDPLRDALFRVEWQPAAVPEAGAGQDWPVLDLADRTGGDADVRALTRHVLARVQDHLASGPQDRPLVVLTRDAVTVPEQAAVWGLVRTAQNEHPGRLVLVDSDARSTSLLHAALATGEPQLGLREGRITVPRLTRTTLTTTDSPLDPNGTVLITGGTGTLGALTAHHLITHHHITHLHLISRRGPQAPGADQLHQELTALGAHVTITATDATNPDQITALLNTLHPDHPLTAVIHTAGVLDDATITAQTPDRLNTAFHAKTDAAHVLHEATKHHNLAAFVLFSSAAGTLGNPGQANYAAANTYLDALAGRLRAAGTPAVSLAWGLWAEASGMTGELSEADLQRGKRTGITAMPTQTALALLDAGLASKDEAALVTARLDLAGLRKQAASAGGEVPVLLRSLVRTPRKAARTAAVTEESLADRLSTLPAAERVKVVLELVRAEAATVLGHSTTRAIGAENAFKDLGFDSLAAVELRNRLAGVTGVRLPATLIFDYPTPGELAGRLIEELGCTGADAPPAGMPAELGLLEQALASLSGSLNGDEAVRAQVAARLRELSASIGANGSAGTNGSAARTTTLVAPAGAPRDGVEELVPDLDTATDDELFRLMDGELGLS</sequence>
<feature type="region of interest" description="C-terminal hotdog fold" evidence="9">
    <location>
        <begin position="2046"/>
        <end position="2186"/>
    </location>
</feature>
<dbReference type="Pfam" id="PF02801">
    <property type="entry name" value="Ketoacyl-synt_C"/>
    <property type="match status" value="1"/>
</dbReference>
<dbReference type="SMART" id="SM00825">
    <property type="entry name" value="PKS_KS"/>
    <property type="match status" value="1"/>
</dbReference>
<evidence type="ECO:0000256" key="9">
    <source>
        <dbReference type="PROSITE-ProRule" id="PRU01363"/>
    </source>
</evidence>
<protein>
    <submittedName>
        <fullName evidence="14">SDR family NAD(P)-dependent oxidoreductase</fullName>
    </submittedName>
</protein>
<proteinExistence type="predicted"/>